<evidence type="ECO:0000313" key="6">
    <source>
        <dbReference type="EMBL" id="KAH7569950.1"/>
    </source>
</evidence>
<evidence type="ECO:0000256" key="4">
    <source>
        <dbReference type="ARBA" id="ARBA00022490"/>
    </source>
</evidence>
<keyword evidence="5" id="KW-0539">Nucleus</keyword>
<dbReference type="InterPro" id="IPR002848">
    <property type="entry name" value="Translin_fam"/>
</dbReference>
<dbReference type="PANTHER" id="PTHR10741">
    <property type="entry name" value="TRANSLIN AND TRANSLIN ASSOCIATED PROTEIN X"/>
    <property type="match status" value="1"/>
</dbReference>
<dbReference type="Pfam" id="PF01997">
    <property type="entry name" value="Translin"/>
    <property type="match status" value="1"/>
</dbReference>
<comment type="similarity">
    <text evidence="3">Belongs to the translin family.</text>
</comment>
<protein>
    <recommendedName>
        <fullName evidence="8">Translin-associated protein X</fullName>
    </recommendedName>
</protein>
<evidence type="ECO:0000313" key="7">
    <source>
        <dbReference type="Proteomes" id="UP000827721"/>
    </source>
</evidence>
<dbReference type="Proteomes" id="UP000827721">
    <property type="component" value="Unassembled WGS sequence"/>
</dbReference>
<comment type="subcellular location">
    <subcellularLocation>
        <location evidence="2">Cytoplasm</location>
    </subcellularLocation>
    <subcellularLocation>
        <location evidence="1">Nucleus</location>
    </subcellularLocation>
</comment>
<name>A0ABQ8I027_9ROSI</name>
<dbReference type="Gene3D" id="1.20.58.190">
    <property type="entry name" value="Translin, domain 1"/>
    <property type="match status" value="1"/>
</dbReference>
<dbReference type="EMBL" id="JAFEMO010000005">
    <property type="protein sequence ID" value="KAH7569950.1"/>
    <property type="molecule type" value="Genomic_DNA"/>
</dbReference>
<evidence type="ECO:0000256" key="5">
    <source>
        <dbReference type="ARBA" id="ARBA00023242"/>
    </source>
</evidence>
<dbReference type="InterPro" id="IPR016068">
    <property type="entry name" value="Translin_N"/>
</dbReference>
<dbReference type="CDD" id="cd14820">
    <property type="entry name" value="TRAX"/>
    <property type="match status" value="1"/>
</dbReference>
<evidence type="ECO:0008006" key="8">
    <source>
        <dbReference type="Google" id="ProtNLM"/>
    </source>
</evidence>
<evidence type="ECO:0000256" key="3">
    <source>
        <dbReference type="ARBA" id="ARBA00005902"/>
    </source>
</evidence>
<dbReference type="Gene3D" id="1.20.58.200">
    <property type="entry name" value="Translin, domain 2"/>
    <property type="match status" value="1"/>
</dbReference>
<dbReference type="InterPro" id="IPR036081">
    <property type="entry name" value="Translin_sf"/>
</dbReference>
<keyword evidence="7" id="KW-1185">Reference proteome</keyword>
<sequence>MYASILTRISALPMASKPKPHLLHQLAGTALQSSAKRARTMNTESSSTTMTMKDAFANYADYLNHFTVASERFFCCSDSVVDNSGAGMVKFHVGGVGIVMWGVMLMGKGWVSRWMLVVYVDDELYKLGPAISLCHPAKEENVPRELPGGLNNSELEQRKLTFQPSEPQEYKLPPEFCRELVGGKIINDKRERVIKASRDITSNSKKVIFQVHRISRHNKEAVLEKAEKDLAAVTDQYISQLVKELQGTDLWKLRRAYSPGVQEYVEAATFCKFCRTGTLLNLEEINATLLPLNNPSLEPLQVNVLDYLLGLADLTGELMRLAIGRISDGEFEFAEKICRFVRDIYRELTLLFPLMDDSSDMKMKMDTMLQSVVKIENACFRVHVRGSEYTQLGSSDPSSFLLGLPDS</sequence>
<accession>A0ABQ8I027</accession>
<evidence type="ECO:0000256" key="2">
    <source>
        <dbReference type="ARBA" id="ARBA00004496"/>
    </source>
</evidence>
<organism evidence="6 7">
    <name type="scientific">Xanthoceras sorbifolium</name>
    <dbReference type="NCBI Taxonomy" id="99658"/>
    <lineage>
        <taxon>Eukaryota</taxon>
        <taxon>Viridiplantae</taxon>
        <taxon>Streptophyta</taxon>
        <taxon>Embryophyta</taxon>
        <taxon>Tracheophyta</taxon>
        <taxon>Spermatophyta</taxon>
        <taxon>Magnoliopsida</taxon>
        <taxon>eudicotyledons</taxon>
        <taxon>Gunneridae</taxon>
        <taxon>Pentapetalae</taxon>
        <taxon>rosids</taxon>
        <taxon>malvids</taxon>
        <taxon>Sapindales</taxon>
        <taxon>Sapindaceae</taxon>
        <taxon>Xanthoceroideae</taxon>
        <taxon>Xanthoceras</taxon>
    </lineage>
</organism>
<evidence type="ECO:0000256" key="1">
    <source>
        <dbReference type="ARBA" id="ARBA00004123"/>
    </source>
</evidence>
<reference evidence="6 7" key="1">
    <citation type="submission" date="2021-02" db="EMBL/GenBank/DDBJ databases">
        <title>Plant Genome Project.</title>
        <authorList>
            <person name="Zhang R.-G."/>
        </authorList>
    </citation>
    <scope>NUCLEOTIDE SEQUENCE [LARGE SCALE GENOMIC DNA]</scope>
    <source>
        <tissue evidence="6">Leaves</tissue>
    </source>
</reference>
<keyword evidence="4" id="KW-0963">Cytoplasm</keyword>
<dbReference type="SUPFAM" id="SSF74784">
    <property type="entry name" value="Translin"/>
    <property type="match status" value="1"/>
</dbReference>
<dbReference type="InterPro" id="IPR016069">
    <property type="entry name" value="Translin_C"/>
</dbReference>
<comment type="caution">
    <text evidence="6">The sequence shown here is derived from an EMBL/GenBank/DDBJ whole genome shotgun (WGS) entry which is preliminary data.</text>
</comment>
<proteinExistence type="inferred from homology"/>
<gene>
    <name evidence="6" type="ORF">JRO89_XS05G0022700</name>
</gene>